<dbReference type="Gene3D" id="3.90.1200.10">
    <property type="match status" value="1"/>
</dbReference>
<dbReference type="RefSeq" id="WP_068685365.1">
    <property type="nucleotide sequence ID" value="NZ_LYPA01000066.1"/>
</dbReference>
<reference evidence="2 3" key="1">
    <citation type="submission" date="2016-05" db="EMBL/GenBank/DDBJ databases">
        <title>Paenibacillus oryzae. sp. nov., isolated from the rice root.</title>
        <authorList>
            <person name="Zhang J."/>
            <person name="Zhang X."/>
        </authorList>
    </citation>
    <scope>NUCLEOTIDE SEQUENCE [LARGE SCALE GENOMIC DNA]</scope>
    <source>
        <strain evidence="2 3">1DrF-4</strain>
    </source>
</reference>
<comment type="caution">
    <text evidence="2">The sequence shown here is derived from an EMBL/GenBank/DDBJ whole genome shotgun (WGS) entry which is preliminary data.</text>
</comment>
<dbReference type="SUPFAM" id="SSF56112">
    <property type="entry name" value="Protein kinase-like (PK-like)"/>
    <property type="match status" value="1"/>
</dbReference>
<evidence type="ECO:0000313" key="3">
    <source>
        <dbReference type="Proteomes" id="UP000092024"/>
    </source>
</evidence>
<accession>A0A1A5YEY8</accession>
<evidence type="ECO:0000259" key="1">
    <source>
        <dbReference type="Pfam" id="PF01636"/>
    </source>
</evidence>
<keyword evidence="2" id="KW-0808">Transferase</keyword>
<dbReference type="EMBL" id="LYPA01000066">
    <property type="protein sequence ID" value="OBR64137.1"/>
    <property type="molecule type" value="Genomic_DNA"/>
</dbReference>
<name>A0A1A5YEY8_9BACL</name>
<protein>
    <submittedName>
        <fullName evidence="2">Aminoglycoside phosphotransferase</fullName>
    </submittedName>
</protein>
<keyword evidence="3" id="KW-1185">Reference proteome</keyword>
<dbReference type="InterPro" id="IPR011009">
    <property type="entry name" value="Kinase-like_dom_sf"/>
</dbReference>
<dbReference type="OrthoDB" id="236897at2"/>
<dbReference type="GO" id="GO:0016740">
    <property type="term" value="F:transferase activity"/>
    <property type="evidence" value="ECO:0007669"/>
    <property type="project" value="UniProtKB-KW"/>
</dbReference>
<feature type="domain" description="Aminoglycoside phosphotransferase" evidence="1">
    <location>
        <begin position="121"/>
        <end position="187"/>
    </location>
</feature>
<dbReference type="Pfam" id="PF01636">
    <property type="entry name" value="APH"/>
    <property type="match status" value="1"/>
</dbReference>
<proteinExistence type="predicted"/>
<dbReference type="STRING" id="1844972.A7K91_16100"/>
<dbReference type="AlphaFoldDB" id="A0A1A5YEY8"/>
<evidence type="ECO:0000313" key="2">
    <source>
        <dbReference type="EMBL" id="OBR64137.1"/>
    </source>
</evidence>
<gene>
    <name evidence="2" type="ORF">A7K91_16100</name>
</gene>
<sequence>MMTREEVLKGGNVNHVVRKENTVRRPTGYWSPSVHELLIHLEKQGFEGAPKFLGIDDSDREILTFISGEVPGNDYPEIASYMWSDKTLAGLARLLRRFHDATEGSDLVKKGSWQLIYADDRKHEVICHNDAALYNVVFQKEAPVALIDFDMAGPGPRMWDIAYSLYTSVPLASFSPDPAAGKTVAYQAKLHATERRRRIQLFFDSYGTPVPDELQQWIIQRLTAMCDTLRNGAAEGNPAFQKMVDEGHLAHYENEIVFVSNHFEDWMQ</sequence>
<dbReference type="Proteomes" id="UP000092024">
    <property type="component" value="Unassembled WGS sequence"/>
</dbReference>
<dbReference type="InterPro" id="IPR002575">
    <property type="entry name" value="Aminoglycoside_PTrfase"/>
</dbReference>
<organism evidence="2 3">
    <name type="scientific">Paenibacillus oryzae</name>
    <dbReference type="NCBI Taxonomy" id="1844972"/>
    <lineage>
        <taxon>Bacteria</taxon>
        <taxon>Bacillati</taxon>
        <taxon>Bacillota</taxon>
        <taxon>Bacilli</taxon>
        <taxon>Bacillales</taxon>
        <taxon>Paenibacillaceae</taxon>
        <taxon>Paenibacillus</taxon>
    </lineage>
</organism>